<dbReference type="Gene3D" id="1.10.150.310">
    <property type="entry name" value="Tex RuvX-like domain-like"/>
    <property type="match status" value="1"/>
</dbReference>
<organism evidence="3 4">
    <name type="scientific">Microbacterium esteraromaticum</name>
    <dbReference type="NCBI Taxonomy" id="57043"/>
    <lineage>
        <taxon>Bacteria</taxon>
        <taxon>Bacillati</taxon>
        <taxon>Actinomycetota</taxon>
        <taxon>Actinomycetes</taxon>
        <taxon>Micrococcales</taxon>
        <taxon>Microbacteriaceae</taxon>
        <taxon>Microbacterium</taxon>
    </lineage>
</organism>
<feature type="domain" description="Helix-hairpin-helix DNA-binding motif class 1" evidence="2">
    <location>
        <begin position="163"/>
        <end position="182"/>
    </location>
</feature>
<proteinExistence type="predicted"/>
<sequence>MSADDPAEPDASARPRLRLGVGAAVTLGLVVLSAAVGWGILKGQAAPVESIALDGGSGHSAERDDTAVAPDEGIYVHVLGEVTTPGLYIVDPDARLVDALAAAGGTLDTADLQAVNLARPLSDGEQLVVPRIGAEPATGGAVAIDAGGPDADGVVNLNTADVTALETLPRIGPALAQRIIDWRDENGRFRSVDDLLAVPGIGEKLLAGVREKVRV</sequence>
<dbReference type="AlphaFoldDB" id="A0A7D8AIE5"/>
<feature type="domain" description="Helix-hairpin-helix DNA-binding motif class 1" evidence="2">
    <location>
        <begin position="193"/>
        <end position="212"/>
    </location>
</feature>
<dbReference type="RefSeq" id="WP_182253382.1">
    <property type="nucleotide sequence ID" value="NZ_CP043732.1"/>
</dbReference>
<dbReference type="PANTHER" id="PTHR21180:SF32">
    <property type="entry name" value="ENDONUCLEASE_EXONUCLEASE_PHOSPHATASE FAMILY DOMAIN-CONTAINING PROTEIN 1"/>
    <property type="match status" value="1"/>
</dbReference>
<dbReference type="Gene3D" id="3.10.560.10">
    <property type="entry name" value="Outer membrane lipoprotein wza domain like"/>
    <property type="match status" value="1"/>
</dbReference>
<evidence type="ECO:0000313" key="4">
    <source>
        <dbReference type="Proteomes" id="UP000515708"/>
    </source>
</evidence>
<protein>
    <submittedName>
        <fullName evidence="3">ComEA family DNA-binding protein</fullName>
    </submittedName>
</protein>
<keyword evidence="1" id="KW-1133">Transmembrane helix</keyword>
<keyword evidence="1" id="KW-0472">Membrane</keyword>
<dbReference type="SMART" id="SM00278">
    <property type="entry name" value="HhH1"/>
    <property type="match status" value="2"/>
</dbReference>
<feature type="transmembrane region" description="Helical" evidence="1">
    <location>
        <begin position="20"/>
        <end position="41"/>
    </location>
</feature>
<dbReference type="GO" id="GO:0006281">
    <property type="term" value="P:DNA repair"/>
    <property type="evidence" value="ECO:0007669"/>
    <property type="project" value="InterPro"/>
</dbReference>
<dbReference type="Proteomes" id="UP000515708">
    <property type="component" value="Chromosome"/>
</dbReference>
<dbReference type="Pfam" id="PF10531">
    <property type="entry name" value="SLBB"/>
    <property type="match status" value="1"/>
</dbReference>
<dbReference type="SUPFAM" id="SSF47781">
    <property type="entry name" value="RuvA domain 2-like"/>
    <property type="match status" value="1"/>
</dbReference>
<evidence type="ECO:0000256" key="1">
    <source>
        <dbReference type="SAM" id="Phobius"/>
    </source>
</evidence>
<dbReference type="GO" id="GO:0015627">
    <property type="term" value="C:type II protein secretion system complex"/>
    <property type="evidence" value="ECO:0007669"/>
    <property type="project" value="TreeGrafter"/>
</dbReference>
<dbReference type="PANTHER" id="PTHR21180">
    <property type="entry name" value="ENDONUCLEASE/EXONUCLEASE/PHOSPHATASE FAMILY DOMAIN-CONTAINING PROTEIN 1"/>
    <property type="match status" value="1"/>
</dbReference>
<dbReference type="InterPro" id="IPR051675">
    <property type="entry name" value="Endo/Exo/Phosphatase_dom_1"/>
</dbReference>
<dbReference type="EMBL" id="CP043732">
    <property type="protein sequence ID" value="QMU98363.1"/>
    <property type="molecule type" value="Genomic_DNA"/>
</dbReference>
<accession>A0A7D8AIE5</accession>
<reference evidence="3 4" key="1">
    <citation type="journal article" date="2020" name="Front. Microbiol.">
        <title>Design of Bacterial Strain-Specific qPCR Assays Using NGS Data and Publicly Available Resources and Its Application to Track Biocontrol Strains.</title>
        <authorList>
            <person name="Hernandez I."/>
            <person name="Sant C."/>
            <person name="Martinez R."/>
            <person name="Fernandez C."/>
        </authorList>
    </citation>
    <scope>NUCLEOTIDE SEQUENCE [LARGE SCALE GENOMIC DNA]</scope>
    <source>
        <strain evidence="3 4">B24</strain>
    </source>
</reference>
<dbReference type="InterPro" id="IPR010994">
    <property type="entry name" value="RuvA_2-like"/>
</dbReference>
<evidence type="ECO:0000313" key="3">
    <source>
        <dbReference type="EMBL" id="QMU98363.1"/>
    </source>
</evidence>
<dbReference type="GO" id="GO:0003677">
    <property type="term" value="F:DNA binding"/>
    <property type="evidence" value="ECO:0007669"/>
    <property type="project" value="UniProtKB-KW"/>
</dbReference>
<gene>
    <name evidence="3" type="ORF">FVO59_15120</name>
</gene>
<evidence type="ECO:0000259" key="2">
    <source>
        <dbReference type="SMART" id="SM00278"/>
    </source>
</evidence>
<keyword evidence="1" id="KW-0812">Transmembrane</keyword>
<name>A0A7D8AIE5_9MICO</name>
<dbReference type="InterPro" id="IPR003583">
    <property type="entry name" value="Hlx-hairpin-Hlx_DNA-bd_motif"/>
</dbReference>
<keyword evidence="3" id="KW-0238">DNA-binding</keyword>
<dbReference type="GO" id="GO:0015628">
    <property type="term" value="P:protein secretion by the type II secretion system"/>
    <property type="evidence" value="ECO:0007669"/>
    <property type="project" value="TreeGrafter"/>
</dbReference>
<dbReference type="Pfam" id="PF12836">
    <property type="entry name" value="HHH_3"/>
    <property type="match status" value="1"/>
</dbReference>
<dbReference type="InterPro" id="IPR019554">
    <property type="entry name" value="Soluble_ligand-bd"/>
</dbReference>